<proteinExistence type="predicted"/>
<accession>A0ACC1CK96</accession>
<reference evidence="1 2" key="1">
    <citation type="journal article" date="2021" name="Front. Genet.">
        <title>Chromosome-Level Genome Assembly Reveals Significant Gene Expansion in the Toll and IMD Signaling Pathways of Dendrolimus kikuchii.</title>
        <authorList>
            <person name="Zhou J."/>
            <person name="Wu P."/>
            <person name="Xiong Z."/>
            <person name="Liu N."/>
            <person name="Zhao N."/>
            <person name="Ji M."/>
            <person name="Qiu Y."/>
            <person name="Yang B."/>
        </authorList>
    </citation>
    <scope>NUCLEOTIDE SEQUENCE [LARGE SCALE GENOMIC DNA]</scope>
    <source>
        <strain evidence="1">Ann1</strain>
    </source>
</reference>
<dbReference type="Proteomes" id="UP000824533">
    <property type="component" value="Linkage Group LG23"/>
</dbReference>
<evidence type="ECO:0000313" key="1">
    <source>
        <dbReference type="EMBL" id="KAJ0171892.1"/>
    </source>
</evidence>
<sequence length="1215" mass="144811">MKISDQTDSKMVVLTECSLNKRHREFNRKVIEAIEKNVNFDDVKAEGNESDIDSLFKIDLASKYKKIDYILEVLKSGDSLCITRALKSIWMFDMEYSHIINPNFIQEELFPHLSLKSKKKLLTTISIHVRDESRALEYYNFCNSLKYFDIALKFLLFTSEETRLNLLRETSSGIFSLVDNKGLTYIRHFLGNSFALTKIYLEMASENRRRKILYELRYLYSLDNIKYLYLLETYEDPNKQDCYNRFQGFGLRISKDMILKNKDRIYKKPLLYTHIIKKSMFVKYSTIDDAKYYVTALLPCNVNDFWDRNYYESKKHFFDMIPKEEKYQFLKKIFSEKYPDAPFEMTINFYKLQYYDLIVDLELKEEWALRHIKSEKEILGSGRDYLWYRFIQFSKSFDEIKKYIRINKDADVRAQITNVLIESARNDRELETLFKYYYERHINEERFRKERFLDAVDNHHNIFNLDSDCFAALDKIFYSLEVYNVLTTYYCKSEYKIIGLVYRVINNIEMPEALIKFVDDTIPFYILSRYMNKLSKENAPLVFNYLMDFYLNRIKSFDDTTYDESVKITVRKPVNFLLDLMHQFEKPKEEIPEIVMKYVKLDWDEFKYHFYFRTEGVKRLEQSYLLRCLKNDTSEFVSKLPILKKVLTTYPFKVNRVLRKLRLYFSNDIAKEYFKLYEDILNESDVDKHTVDHVVFGIIQMADTKYLEEFMNKYIPTDTKIDHVAIDRKLLSVQRALCSFAGYARPPISLSLILKYIQGDYTQYCLPLFHMYLANLQPAPFSEFVKAIINAPLSIQKHGLRLAFKCFSIDDLKKLVVNVWSQTKNVSLRLIIYKALHDKINENEDNDTVSSLFEVLNRFTSTVYEEDDHELFCLLTSDTLPKSLINEHLKTVWLQFEKLPFRTQFIEYKNNAVRSLTYNLSLIQPKDFIENLVKDHLQYVFEHNHDEERYKMLREGGVIRSKWCLTSKYITFLENNENLEIKLSLTKLITSKCIQNWVMVINGSNIYRNLFYKFLSLLKSQSYKQGLANYRHANILFECILKDVIEGLPIEETYLIIWDLKLNIRTRNVIINANERTNGSEIIKDVGIEFGKVCLALVAEHLEKNMFWIMFENDIRDIISYEANNIATHLKQGDFYNSVHIDDIIVLVCNELTELKQFESYLLAAKMLQTSYDTDVFTIEYNQVLNKLKTFYDPQIKCFVHQRFIRNNMDGSTLM</sequence>
<dbReference type="EMBL" id="CM034409">
    <property type="protein sequence ID" value="KAJ0171892.1"/>
    <property type="molecule type" value="Genomic_DNA"/>
</dbReference>
<name>A0ACC1CK96_9NEOP</name>
<comment type="caution">
    <text evidence="1">The sequence shown here is derived from an EMBL/GenBank/DDBJ whole genome shotgun (WGS) entry which is preliminary data.</text>
</comment>
<keyword evidence="2" id="KW-1185">Reference proteome</keyword>
<organism evidence="1 2">
    <name type="scientific">Dendrolimus kikuchii</name>
    <dbReference type="NCBI Taxonomy" id="765133"/>
    <lineage>
        <taxon>Eukaryota</taxon>
        <taxon>Metazoa</taxon>
        <taxon>Ecdysozoa</taxon>
        <taxon>Arthropoda</taxon>
        <taxon>Hexapoda</taxon>
        <taxon>Insecta</taxon>
        <taxon>Pterygota</taxon>
        <taxon>Neoptera</taxon>
        <taxon>Endopterygota</taxon>
        <taxon>Lepidoptera</taxon>
        <taxon>Glossata</taxon>
        <taxon>Ditrysia</taxon>
        <taxon>Bombycoidea</taxon>
        <taxon>Lasiocampidae</taxon>
        <taxon>Dendrolimus</taxon>
    </lineage>
</organism>
<gene>
    <name evidence="1" type="ORF">K1T71_012655</name>
</gene>
<evidence type="ECO:0000313" key="2">
    <source>
        <dbReference type="Proteomes" id="UP000824533"/>
    </source>
</evidence>
<protein>
    <submittedName>
        <fullName evidence="1">Uncharacterized protein</fullName>
    </submittedName>
</protein>